<dbReference type="SUPFAM" id="SSF53067">
    <property type="entry name" value="Actin-like ATPase domain"/>
    <property type="match status" value="2"/>
</dbReference>
<reference evidence="2" key="1">
    <citation type="submission" date="2022-11" db="EMBL/GenBank/DDBJ databases">
        <title>Centuries of genome instability and evolution in soft-shell clam transmissible cancer (bioRxiv).</title>
        <authorList>
            <person name="Hart S.F.M."/>
            <person name="Yonemitsu M.A."/>
            <person name="Giersch R.M."/>
            <person name="Beal B.F."/>
            <person name="Arriagada G."/>
            <person name="Davis B.W."/>
            <person name="Ostrander E.A."/>
            <person name="Goff S.P."/>
            <person name="Metzger M.J."/>
        </authorList>
    </citation>
    <scope>NUCLEOTIDE SEQUENCE</scope>
    <source>
        <strain evidence="2">MELC-2E11</strain>
        <tissue evidence="2">Siphon/mantle</tissue>
    </source>
</reference>
<dbReference type="EMBL" id="CP111015">
    <property type="protein sequence ID" value="WAR03265.1"/>
    <property type="molecule type" value="Genomic_DNA"/>
</dbReference>
<dbReference type="PANTHER" id="PTHR11937">
    <property type="entry name" value="ACTIN"/>
    <property type="match status" value="1"/>
</dbReference>
<gene>
    <name evidence="2" type="ORF">MAR_009823</name>
</gene>
<accession>A0ABY7E2U1</accession>
<keyword evidence="3" id="KW-1185">Reference proteome</keyword>
<evidence type="ECO:0000313" key="3">
    <source>
        <dbReference type="Proteomes" id="UP001164746"/>
    </source>
</evidence>
<comment type="function">
    <text evidence="1">Actins are highly conserved proteins that are involved in various types of cell motility and are ubiquitously expressed in all eukaryotic cells.</text>
</comment>
<evidence type="ECO:0000256" key="1">
    <source>
        <dbReference type="ARBA" id="ARBA00003520"/>
    </source>
</evidence>
<evidence type="ECO:0000313" key="2">
    <source>
        <dbReference type="EMBL" id="WAR03265.1"/>
    </source>
</evidence>
<dbReference type="InterPro" id="IPR043129">
    <property type="entry name" value="ATPase_NBD"/>
</dbReference>
<sequence>MTQQRDPLDRYINRGGHWEGTYLECAGEHAEWGDVLPCFHKDNWLSVLLEEFTVARMLADLQRSGCYTHWQEERYKRQRALQCVSSAMENLRSMEYFGIMDRPERSDILSLVPPPIKVKVIAAPERKNSVWIGGSILTSLSTFAQQWDRVTSWVNTTVCSFRISNGPLKLPLWCGRYKATPDREKLCYVAEDYKAEMSTASDFVTVSFQLSEGKSVTMDNEKLRCGEVLFNPSLTGFPERLQKELTSHVPPPIKVNVIAAPERKNSVWIGGSILTSLSTFAQQWRLVNG</sequence>
<dbReference type="Pfam" id="PF00022">
    <property type="entry name" value="Actin"/>
    <property type="match status" value="2"/>
</dbReference>
<name>A0ABY7E2U1_MYAAR</name>
<dbReference type="Proteomes" id="UP001164746">
    <property type="component" value="Chromosome 4"/>
</dbReference>
<dbReference type="InterPro" id="IPR004000">
    <property type="entry name" value="Actin"/>
</dbReference>
<organism evidence="2 3">
    <name type="scientific">Mya arenaria</name>
    <name type="common">Soft-shell clam</name>
    <dbReference type="NCBI Taxonomy" id="6604"/>
    <lineage>
        <taxon>Eukaryota</taxon>
        <taxon>Metazoa</taxon>
        <taxon>Spiralia</taxon>
        <taxon>Lophotrochozoa</taxon>
        <taxon>Mollusca</taxon>
        <taxon>Bivalvia</taxon>
        <taxon>Autobranchia</taxon>
        <taxon>Heteroconchia</taxon>
        <taxon>Euheterodonta</taxon>
        <taxon>Imparidentia</taxon>
        <taxon>Neoheterodontei</taxon>
        <taxon>Myida</taxon>
        <taxon>Myoidea</taxon>
        <taxon>Myidae</taxon>
        <taxon>Mya</taxon>
    </lineage>
</organism>
<dbReference type="Gene3D" id="3.30.420.40">
    <property type="match status" value="2"/>
</dbReference>
<proteinExistence type="predicted"/>
<protein>
    <submittedName>
        <fullName evidence="2">ACT3-like protein</fullName>
    </submittedName>
</protein>
<dbReference type="Gene3D" id="3.90.640.10">
    <property type="entry name" value="Actin, Chain A, domain 4"/>
    <property type="match status" value="1"/>
</dbReference>